<keyword evidence="2" id="KW-1185">Reference proteome</keyword>
<evidence type="ECO:0000313" key="2">
    <source>
        <dbReference type="Proteomes" id="UP000054321"/>
    </source>
</evidence>
<dbReference type="HOGENOM" id="CLU_3107011_0_0_1"/>
<gene>
    <name evidence="1" type="ORF">OIDMADRAFT_19789</name>
</gene>
<evidence type="ECO:0000313" key="1">
    <source>
        <dbReference type="EMBL" id="KIM99827.1"/>
    </source>
</evidence>
<name>A0A0C3DD01_OIDMZ</name>
<dbReference type="AlphaFoldDB" id="A0A0C3DD01"/>
<dbReference type="InParanoid" id="A0A0C3DD01"/>
<accession>A0A0C3DD01</accession>
<reference evidence="2" key="2">
    <citation type="submission" date="2015-01" db="EMBL/GenBank/DDBJ databases">
        <title>Evolutionary Origins and Diversification of the Mycorrhizal Mutualists.</title>
        <authorList>
            <consortium name="DOE Joint Genome Institute"/>
            <consortium name="Mycorrhizal Genomics Consortium"/>
            <person name="Kohler A."/>
            <person name="Kuo A."/>
            <person name="Nagy L.G."/>
            <person name="Floudas D."/>
            <person name="Copeland A."/>
            <person name="Barry K.W."/>
            <person name="Cichocki N."/>
            <person name="Veneault-Fourrey C."/>
            <person name="LaButti K."/>
            <person name="Lindquist E.A."/>
            <person name="Lipzen A."/>
            <person name="Lundell T."/>
            <person name="Morin E."/>
            <person name="Murat C."/>
            <person name="Riley R."/>
            <person name="Ohm R."/>
            <person name="Sun H."/>
            <person name="Tunlid A."/>
            <person name="Henrissat B."/>
            <person name="Grigoriev I.V."/>
            <person name="Hibbett D.S."/>
            <person name="Martin F."/>
        </authorList>
    </citation>
    <scope>NUCLEOTIDE SEQUENCE [LARGE SCALE GENOMIC DNA]</scope>
    <source>
        <strain evidence="2">Zn</strain>
    </source>
</reference>
<dbReference type="EMBL" id="KN832878">
    <property type="protein sequence ID" value="KIM99827.1"/>
    <property type="molecule type" value="Genomic_DNA"/>
</dbReference>
<dbReference type="Proteomes" id="UP000054321">
    <property type="component" value="Unassembled WGS sequence"/>
</dbReference>
<reference evidence="1 2" key="1">
    <citation type="submission" date="2014-04" db="EMBL/GenBank/DDBJ databases">
        <authorList>
            <consortium name="DOE Joint Genome Institute"/>
            <person name="Kuo A."/>
            <person name="Martino E."/>
            <person name="Perotto S."/>
            <person name="Kohler A."/>
            <person name="Nagy L.G."/>
            <person name="Floudas D."/>
            <person name="Copeland A."/>
            <person name="Barry K.W."/>
            <person name="Cichocki N."/>
            <person name="Veneault-Fourrey C."/>
            <person name="LaButti K."/>
            <person name="Lindquist E.A."/>
            <person name="Lipzen A."/>
            <person name="Lundell T."/>
            <person name="Morin E."/>
            <person name="Murat C."/>
            <person name="Sun H."/>
            <person name="Tunlid A."/>
            <person name="Henrissat B."/>
            <person name="Grigoriev I.V."/>
            <person name="Hibbett D.S."/>
            <person name="Martin F."/>
            <person name="Nordberg H.P."/>
            <person name="Cantor M.N."/>
            <person name="Hua S.X."/>
        </authorList>
    </citation>
    <scope>NUCLEOTIDE SEQUENCE [LARGE SCALE GENOMIC DNA]</scope>
    <source>
        <strain evidence="1 2">Zn</strain>
    </source>
</reference>
<proteinExistence type="predicted"/>
<sequence length="51" mass="5960">MREADKITHHENGIWNYDKKVTREHDFQAKRGIGTTVQQPAFSAYRIRNSG</sequence>
<protein>
    <submittedName>
        <fullName evidence="1">Uncharacterized protein</fullName>
    </submittedName>
</protein>
<organism evidence="1 2">
    <name type="scientific">Oidiodendron maius (strain Zn)</name>
    <dbReference type="NCBI Taxonomy" id="913774"/>
    <lineage>
        <taxon>Eukaryota</taxon>
        <taxon>Fungi</taxon>
        <taxon>Dikarya</taxon>
        <taxon>Ascomycota</taxon>
        <taxon>Pezizomycotina</taxon>
        <taxon>Leotiomycetes</taxon>
        <taxon>Leotiomycetes incertae sedis</taxon>
        <taxon>Myxotrichaceae</taxon>
        <taxon>Oidiodendron</taxon>
    </lineage>
</organism>